<evidence type="ECO:0000313" key="1">
    <source>
        <dbReference type="EMBL" id="QCI29146.1"/>
    </source>
</evidence>
<reference evidence="4" key="1">
    <citation type="submission" date="2018-03" db="EMBL/GenBank/DDBJ databases">
        <title>A comparative analysis of the Nautiliaceae.</title>
        <authorList>
            <person name="Grosche A."/>
            <person name="Smedile F."/>
            <person name="Vetriani C."/>
        </authorList>
    </citation>
    <scope>NUCLEOTIDE SEQUENCE [LARGE SCALE GENOMIC DNA]</scope>
    <source>
        <strain evidence="4">TB6</strain>
    </source>
</reference>
<dbReference type="AlphaFoldDB" id="A0AAJ4RBK7"/>
<dbReference type="Proteomes" id="UP000298805">
    <property type="component" value="Chromosome"/>
</dbReference>
<evidence type="ECO:0000313" key="2">
    <source>
        <dbReference type="EMBL" id="ROR39035.1"/>
    </source>
</evidence>
<gene>
    <name evidence="1" type="ORF">C6V80_09310</name>
    <name evidence="2" type="ORF">EDC58_1526</name>
</gene>
<evidence type="ECO:0000313" key="3">
    <source>
        <dbReference type="Proteomes" id="UP000272781"/>
    </source>
</evidence>
<dbReference type="EMBL" id="CP027432">
    <property type="protein sequence ID" value="QCI29146.1"/>
    <property type="molecule type" value="Genomic_DNA"/>
</dbReference>
<dbReference type="Proteomes" id="UP000272781">
    <property type="component" value="Unassembled WGS sequence"/>
</dbReference>
<protein>
    <recommendedName>
        <fullName evidence="5">Ribbon-helix-helix protein, copG family</fullName>
    </recommendedName>
</protein>
<name>A0AAJ4RBK7_9BACT</name>
<accession>A0AAJ4RBK7</accession>
<dbReference type="EMBL" id="RJVK01000004">
    <property type="protein sequence ID" value="ROR39035.1"/>
    <property type="molecule type" value="Genomic_DNA"/>
</dbReference>
<sequence length="69" mass="8195">MKKLVSFRIEEETLLLLEMLAKEYDTTKVHILENAIKTYANIKKFKKKDLMKFCGKLSKEDVKAFRNIK</sequence>
<dbReference type="RefSeq" id="WP_123352914.1">
    <property type="nucleotide sequence ID" value="NZ_CP027432.2"/>
</dbReference>
<reference evidence="1" key="3">
    <citation type="submission" date="2019-06" db="EMBL/GenBank/DDBJ databases">
        <title>A comparative analysis of the Nautiliaceae.</title>
        <authorList>
            <person name="Grosche A."/>
            <person name="Smedile F."/>
            <person name="Vetriani C."/>
        </authorList>
    </citation>
    <scope>NUCLEOTIDE SEQUENCE</scope>
    <source>
        <strain evidence="1">TB6</strain>
    </source>
</reference>
<keyword evidence="4" id="KW-1185">Reference proteome</keyword>
<evidence type="ECO:0000313" key="4">
    <source>
        <dbReference type="Proteomes" id="UP000298805"/>
    </source>
</evidence>
<evidence type="ECO:0008006" key="5">
    <source>
        <dbReference type="Google" id="ProtNLM"/>
    </source>
</evidence>
<organism evidence="2 3">
    <name type="scientific">Caminibacter pacificus</name>
    <dbReference type="NCBI Taxonomy" id="1424653"/>
    <lineage>
        <taxon>Bacteria</taxon>
        <taxon>Pseudomonadati</taxon>
        <taxon>Campylobacterota</taxon>
        <taxon>Epsilonproteobacteria</taxon>
        <taxon>Nautiliales</taxon>
        <taxon>Nautiliaceae</taxon>
        <taxon>Caminibacter</taxon>
    </lineage>
</organism>
<proteinExistence type="predicted"/>
<reference evidence="2 3" key="2">
    <citation type="submission" date="2018-11" db="EMBL/GenBank/DDBJ databases">
        <title>Genomic Encyclopedia of Type Strains, Phase IV (KMG-IV): sequencing the most valuable type-strain genomes for metagenomic binning, comparative biology and taxonomic classification.</title>
        <authorList>
            <person name="Goeker M."/>
        </authorList>
    </citation>
    <scope>NUCLEOTIDE SEQUENCE [LARGE SCALE GENOMIC DNA]</scope>
    <source>
        <strain evidence="2 3">DSM 27783</strain>
    </source>
</reference>